<dbReference type="GO" id="GO:0005634">
    <property type="term" value="C:nucleus"/>
    <property type="evidence" value="ECO:0007669"/>
    <property type="project" value="UniProtKB-SubCell"/>
</dbReference>
<evidence type="ECO:0000256" key="4">
    <source>
        <dbReference type="ARBA" id="ARBA00023125"/>
    </source>
</evidence>
<evidence type="ECO:0000259" key="8">
    <source>
        <dbReference type="PROSITE" id="PS51294"/>
    </source>
</evidence>
<evidence type="ECO:0000256" key="3">
    <source>
        <dbReference type="ARBA" id="ARBA00023015"/>
    </source>
</evidence>
<keyword evidence="3" id="KW-0805">Transcription regulation</keyword>
<feature type="domain" description="HTH myb-type" evidence="8">
    <location>
        <begin position="9"/>
        <end position="62"/>
    </location>
</feature>
<dbReference type="PROSITE" id="PS51294">
    <property type="entry name" value="HTH_MYB"/>
    <property type="match status" value="2"/>
</dbReference>
<dbReference type="FunFam" id="1.10.10.60:FF:000015">
    <property type="entry name" value="Transcription factor RAX3"/>
    <property type="match status" value="1"/>
</dbReference>
<dbReference type="PANTHER" id="PTHR48000:SF67">
    <property type="entry name" value="MYB-LIKE DNA-BINDING DOMAIN CONTAINING PROTEIN, EXPRESSED"/>
    <property type="match status" value="1"/>
</dbReference>
<dbReference type="SMART" id="SM00717">
    <property type="entry name" value="SANT"/>
    <property type="match status" value="2"/>
</dbReference>
<keyword evidence="10" id="KW-1185">Reference proteome</keyword>
<comment type="caution">
    <text evidence="9">The sequence shown here is derived from an EMBL/GenBank/DDBJ whole genome shotgun (WGS) entry which is preliminary data.</text>
</comment>
<keyword evidence="6" id="KW-0539">Nucleus</keyword>
<dbReference type="CDD" id="cd00167">
    <property type="entry name" value="SANT"/>
    <property type="match status" value="2"/>
</dbReference>
<dbReference type="STRING" id="3818.A0A445DUV8"/>
<protein>
    <submittedName>
        <fullName evidence="9">Uncharacterized protein</fullName>
    </submittedName>
</protein>
<evidence type="ECO:0000256" key="6">
    <source>
        <dbReference type="ARBA" id="ARBA00023242"/>
    </source>
</evidence>
<evidence type="ECO:0000256" key="1">
    <source>
        <dbReference type="ARBA" id="ARBA00004123"/>
    </source>
</evidence>
<dbReference type="Gramene" id="arahy.Tifrunner.gnm2.ann2.Ah03g339100.1">
    <property type="protein sequence ID" value="arahy.Tifrunner.gnm2.ann2.Ah03g339100.1-CDS"/>
    <property type="gene ID" value="arahy.Tifrunner.gnm2.ann2.Ah03g339100"/>
</dbReference>
<dbReference type="OrthoDB" id="2143914at2759"/>
<accession>A0A445DUV8</accession>
<dbReference type="AlphaFoldDB" id="A0A445DUV8"/>
<comment type="subcellular location">
    <subcellularLocation>
        <location evidence="1">Nucleus</location>
    </subcellularLocation>
</comment>
<dbReference type="InterPro" id="IPR009057">
    <property type="entry name" value="Homeodomain-like_sf"/>
</dbReference>
<evidence type="ECO:0000256" key="2">
    <source>
        <dbReference type="ARBA" id="ARBA00022737"/>
    </source>
</evidence>
<gene>
    <name evidence="9" type="ORF">Ahy_A03g013164</name>
</gene>
<feature type="domain" description="HTH myb-type" evidence="8">
    <location>
        <begin position="63"/>
        <end position="117"/>
    </location>
</feature>
<proteinExistence type="predicted"/>
<sequence length="243" mass="27174">MGRSPCCDKANVKRGPWSHEEDEILKSYLNKHGSAGNWIALPLKAGLKRCGKSCRLRWLNYLRPHIKHGAFTDDEDKLISTLYATIGSRWSLIAAQLPGRTDNDVKNHWNTKLKKKFFAGGINTANATTVLNTASSKFPTFTPQVEAFDHNNNTPTTCFESAVLDLYQTPFPVPSKMLPLESDISATNPLVMKEKDHVGHQWLGYYAEEDDSFLLDIVQNGFAYSQDKNTQLDPSSSSSSSYI</sequence>
<dbReference type="InterPro" id="IPR001005">
    <property type="entry name" value="SANT/Myb"/>
</dbReference>
<feature type="domain" description="Myb-like" evidence="7">
    <location>
        <begin position="63"/>
        <end position="113"/>
    </location>
</feature>
<name>A0A445DUV8_ARAHY</name>
<evidence type="ECO:0000256" key="5">
    <source>
        <dbReference type="ARBA" id="ARBA00023163"/>
    </source>
</evidence>
<evidence type="ECO:0000259" key="7">
    <source>
        <dbReference type="PROSITE" id="PS50090"/>
    </source>
</evidence>
<dbReference type="PROSITE" id="PS50090">
    <property type="entry name" value="MYB_LIKE"/>
    <property type="match status" value="2"/>
</dbReference>
<feature type="domain" description="Myb-like" evidence="7">
    <location>
        <begin position="9"/>
        <end position="62"/>
    </location>
</feature>
<keyword evidence="5" id="KW-0804">Transcription</keyword>
<keyword evidence="4" id="KW-0238">DNA-binding</keyword>
<dbReference type="Gene3D" id="1.10.10.60">
    <property type="entry name" value="Homeodomain-like"/>
    <property type="match status" value="2"/>
</dbReference>
<dbReference type="Pfam" id="PF00249">
    <property type="entry name" value="Myb_DNA-binding"/>
    <property type="match status" value="2"/>
</dbReference>
<organism evidence="9 10">
    <name type="scientific">Arachis hypogaea</name>
    <name type="common">Peanut</name>
    <dbReference type="NCBI Taxonomy" id="3818"/>
    <lineage>
        <taxon>Eukaryota</taxon>
        <taxon>Viridiplantae</taxon>
        <taxon>Streptophyta</taxon>
        <taxon>Embryophyta</taxon>
        <taxon>Tracheophyta</taxon>
        <taxon>Spermatophyta</taxon>
        <taxon>Magnoliopsida</taxon>
        <taxon>eudicotyledons</taxon>
        <taxon>Gunneridae</taxon>
        <taxon>Pentapetalae</taxon>
        <taxon>rosids</taxon>
        <taxon>fabids</taxon>
        <taxon>Fabales</taxon>
        <taxon>Fabaceae</taxon>
        <taxon>Papilionoideae</taxon>
        <taxon>50 kb inversion clade</taxon>
        <taxon>dalbergioids sensu lato</taxon>
        <taxon>Dalbergieae</taxon>
        <taxon>Pterocarpus clade</taxon>
        <taxon>Arachis</taxon>
    </lineage>
</organism>
<evidence type="ECO:0000313" key="10">
    <source>
        <dbReference type="Proteomes" id="UP000289738"/>
    </source>
</evidence>
<reference evidence="9 10" key="1">
    <citation type="submission" date="2019-01" db="EMBL/GenBank/DDBJ databases">
        <title>Sequencing of cultivated peanut Arachis hypogaea provides insights into genome evolution and oil improvement.</title>
        <authorList>
            <person name="Chen X."/>
        </authorList>
    </citation>
    <scope>NUCLEOTIDE SEQUENCE [LARGE SCALE GENOMIC DNA]</scope>
    <source>
        <strain evidence="10">cv. Fuhuasheng</strain>
        <tissue evidence="9">Leaves</tissue>
    </source>
</reference>
<dbReference type="SMR" id="A0A445DUV8"/>
<dbReference type="PANTHER" id="PTHR48000">
    <property type="entry name" value="OS09G0431300 PROTEIN"/>
    <property type="match status" value="1"/>
</dbReference>
<dbReference type="GO" id="GO:0003677">
    <property type="term" value="F:DNA binding"/>
    <property type="evidence" value="ECO:0007669"/>
    <property type="project" value="UniProtKB-KW"/>
</dbReference>
<dbReference type="Proteomes" id="UP000289738">
    <property type="component" value="Chromosome A03"/>
</dbReference>
<dbReference type="EMBL" id="SDMP01000003">
    <property type="protein sequence ID" value="RYR66960.1"/>
    <property type="molecule type" value="Genomic_DNA"/>
</dbReference>
<keyword evidence="2" id="KW-0677">Repeat</keyword>
<evidence type="ECO:0000313" key="9">
    <source>
        <dbReference type="EMBL" id="RYR66960.1"/>
    </source>
</evidence>
<dbReference type="InterPro" id="IPR017930">
    <property type="entry name" value="Myb_dom"/>
</dbReference>
<dbReference type="SUPFAM" id="SSF46689">
    <property type="entry name" value="Homeodomain-like"/>
    <property type="match status" value="1"/>
</dbReference>